<name>A0ABT7MMN6_9BACL</name>
<dbReference type="Proteomes" id="UP001230807">
    <property type="component" value="Unassembled WGS sequence"/>
</dbReference>
<dbReference type="RefSeq" id="WP_214834846.1">
    <property type="nucleotide sequence ID" value="NZ_CP183077.1"/>
</dbReference>
<gene>
    <name evidence="1" type="ORF">QR695_05460</name>
</gene>
<protein>
    <submittedName>
        <fullName evidence="1">Uncharacterized protein</fullName>
    </submittedName>
</protein>
<comment type="caution">
    <text evidence="1">The sequence shown here is derived from an EMBL/GenBank/DDBJ whole genome shotgun (WGS) entry which is preliminary data.</text>
</comment>
<accession>A0ABT7MMN6</accession>
<reference evidence="1 2" key="1">
    <citation type="submission" date="2023-06" db="EMBL/GenBank/DDBJ databases">
        <title>Influencing factors and mechanism of Cr(VI) reduction by facultative anaerobic Exiguobacterium sp. PY14.</title>
        <authorList>
            <person name="Zou L."/>
        </authorList>
    </citation>
    <scope>NUCLEOTIDE SEQUENCE [LARGE SCALE GENOMIC DNA]</scope>
    <source>
        <strain evidence="1 2">PY14</strain>
    </source>
</reference>
<keyword evidence="2" id="KW-1185">Reference proteome</keyword>
<evidence type="ECO:0000313" key="2">
    <source>
        <dbReference type="Proteomes" id="UP001230807"/>
    </source>
</evidence>
<proteinExistence type="predicted"/>
<organism evidence="1 2">
    <name type="scientific">Exiguobacterium mexicanum</name>
    <dbReference type="NCBI Taxonomy" id="340146"/>
    <lineage>
        <taxon>Bacteria</taxon>
        <taxon>Bacillati</taxon>
        <taxon>Bacillota</taxon>
        <taxon>Bacilli</taxon>
        <taxon>Bacillales</taxon>
        <taxon>Bacillales Family XII. Incertae Sedis</taxon>
        <taxon>Exiguobacterium</taxon>
    </lineage>
</organism>
<evidence type="ECO:0000313" key="1">
    <source>
        <dbReference type="EMBL" id="MDL5376450.1"/>
    </source>
</evidence>
<dbReference type="EMBL" id="JASWER010000003">
    <property type="protein sequence ID" value="MDL5376450.1"/>
    <property type="molecule type" value="Genomic_DNA"/>
</dbReference>
<sequence length="171" mass="19961">MNTSQHKQPQWFQSVRPRRSVEEQLALKRSREAKLTFEPTIPLDAIRKKKPTVTATFTVGGFGVHNESTFTFFEDGAVKREIIWREEFDLCTAIPRSGWYNETDAFRVHERFVSLVSHRWPEVFEEKGCFTMDGTQWNFTVNRHGKLLHQHEGSNAYPSNWKAVIELFGIS</sequence>